<dbReference type="InterPro" id="IPR032675">
    <property type="entry name" value="LRR_dom_sf"/>
</dbReference>
<dbReference type="AlphaFoldDB" id="A0A1S0U6M2"/>
<reference evidence="3" key="1">
    <citation type="submission" date="2012-04" db="EMBL/GenBank/DDBJ databases">
        <title>The Genome Sequence of Loa loa.</title>
        <authorList>
            <consortium name="The Broad Institute Genome Sequencing Platform"/>
            <consortium name="Broad Institute Genome Sequencing Center for Infectious Disease"/>
            <person name="Nutman T.B."/>
            <person name="Fink D.L."/>
            <person name="Russ C."/>
            <person name="Young S."/>
            <person name="Zeng Q."/>
            <person name="Gargeya S."/>
            <person name="Alvarado L."/>
            <person name="Berlin A."/>
            <person name="Chapman S.B."/>
            <person name="Chen Z."/>
            <person name="Freedman E."/>
            <person name="Gellesch M."/>
            <person name="Goldberg J."/>
            <person name="Griggs A."/>
            <person name="Gujja S."/>
            <person name="Heilman E.R."/>
            <person name="Heiman D."/>
            <person name="Howarth C."/>
            <person name="Mehta T."/>
            <person name="Neiman D."/>
            <person name="Pearson M."/>
            <person name="Roberts A."/>
            <person name="Saif S."/>
            <person name="Shea T."/>
            <person name="Shenoy N."/>
            <person name="Sisk P."/>
            <person name="Stolte C."/>
            <person name="Sykes S."/>
            <person name="White J."/>
            <person name="Yandava C."/>
            <person name="Haas B."/>
            <person name="Henn M.R."/>
            <person name="Nusbaum C."/>
            <person name="Birren B."/>
        </authorList>
    </citation>
    <scope>NUCLEOTIDE SEQUENCE [LARGE SCALE GENOMIC DNA]</scope>
</reference>
<dbReference type="OMA" id="QIYIFRT"/>
<keyword evidence="2" id="KW-0472">Membrane</keyword>
<keyword evidence="2" id="KW-0812">Transmembrane</keyword>
<evidence type="ECO:0000313" key="3">
    <source>
        <dbReference type="EMBL" id="EFO25861.2"/>
    </source>
</evidence>
<dbReference type="PANTHER" id="PTHR24373">
    <property type="entry name" value="SLIT RELATED LEUCINE-RICH REPEAT NEURONAL PROTEIN"/>
    <property type="match status" value="1"/>
</dbReference>
<evidence type="ECO:0008006" key="4">
    <source>
        <dbReference type="Google" id="ProtNLM"/>
    </source>
</evidence>
<dbReference type="GeneID" id="9940011"/>
<name>A0A1S0U6M2_LOALO</name>
<dbReference type="EMBL" id="JH712152">
    <property type="protein sequence ID" value="EFO25861.2"/>
    <property type="molecule type" value="Genomic_DNA"/>
</dbReference>
<accession>A0A1S0U6M2</accession>
<dbReference type="GO" id="GO:0031012">
    <property type="term" value="C:extracellular matrix"/>
    <property type="evidence" value="ECO:0007669"/>
    <property type="project" value="TreeGrafter"/>
</dbReference>
<organism evidence="3">
    <name type="scientific">Loa loa</name>
    <name type="common">Eye worm</name>
    <name type="synonym">Filaria loa</name>
    <dbReference type="NCBI Taxonomy" id="7209"/>
    <lineage>
        <taxon>Eukaryota</taxon>
        <taxon>Metazoa</taxon>
        <taxon>Ecdysozoa</taxon>
        <taxon>Nematoda</taxon>
        <taxon>Chromadorea</taxon>
        <taxon>Rhabditida</taxon>
        <taxon>Spirurina</taxon>
        <taxon>Spiruromorpha</taxon>
        <taxon>Filarioidea</taxon>
        <taxon>Onchocercidae</taxon>
        <taxon>Loa</taxon>
    </lineage>
</organism>
<dbReference type="SUPFAM" id="SSF52058">
    <property type="entry name" value="L domain-like"/>
    <property type="match status" value="1"/>
</dbReference>
<sequence length="716" mass="82690">MYLKIMQTDLIFRIIDVKNLKIFPWTFRGIRKAPEKLFVQATTIGYLPSNAFSELTNVKHIWFRNTTIEILATEAFSGLTNIDYIYFRDCLIRYVEHGAFGSMHQIQHFFARGNITIELSGSAIFRNSTINDVIFEDAHLIAPPDCFVGIKAASIQLINSIWNLNKKIIGFRNFHQKIGRFAIRNSIIELIAMKAFHNAKILSISNSTLKKIAAIKFMDKNAPTEAQWEIETENTMEAITQKLELVETIINRITAKAFLNLEKFKIMKISRCRIDVIQKDAFRGFQSNVIRIDRTQIDKLSVASFAALSVNLFSWQKCNINLIDRMVFQGAKVQTLRFSRCNITNIMKQSFAKLEANNLILVKTKIYRCEEQSFSNAKIKKLTITETEILSGTVDSIFRNFRPIYFHAQNNLFDCNVMQCDTNSLLLDKHVSLNLPWYFHANQCSKQEICHEPPEWISNGIFCKLYHFLAKCFCINSKFTHIPDINSTILIIGDCDSLDINLANNDQILSLHIFRIDALRITKMPKNLKIFEIFHTKIVSIERKAFYGLKMEKIELISTQIELLVSESFANFQLSTFILEHCNINDMELHAFNNSSVNMLHAEKSNFLNVFDFWKHLNNTILIEVFVNFPQYLLDGSKNLCLKDVIIGCECLSQQLGKRNNCGKIAPICSSKNYTINCSMKDRITSKSILNKTTILFILLFYYLLNLYFNLNLCQI</sequence>
<feature type="transmembrane region" description="Helical" evidence="2">
    <location>
        <begin position="689"/>
        <end position="709"/>
    </location>
</feature>
<dbReference type="Gene3D" id="3.80.10.10">
    <property type="entry name" value="Ribonuclease Inhibitor"/>
    <property type="match status" value="2"/>
</dbReference>
<dbReference type="InParanoid" id="A0A1S0U6M2"/>
<protein>
    <recommendedName>
        <fullName evidence="4">Leucine Rich Repeat family protein</fullName>
    </recommendedName>
</protein>
<dbReference type="KEGG" id="loa:LOAG_02620"/>
<evidence type="ECO:0000256" key="1">
    <source>
        <dbReference type="ARBA" id="ARBA00022729"/>
    </source>
</evidence>
<keyword evidence="1" id="KW-0732">Signal</keyword>
<gene>
    <name evidence="3" type="ORF">LOAG_02620</name>
</gene>
<proteinExistence type="predicted"/>
<dbReference type="PANTHER" id="PTHR24373:SF370">
    <property type="entry name" value="FISH-LIPS, ISOFORM E"/>
    <property type="match status" value="1"/>
</dbReference>
<dbReference type="CTD" id="9940011"/>
<dbReference type="InterPro" id="IPR050328">
    <property type="entry name" value="Dev_Immune_Receptor"/>
</dbReference>
<keyword evidence="2" id="KW-1133">Transmembrane helix</keyword>
<dbReference type="RefSeq" id="XP_020303544.1">
    <property type="nucleotide sequence ID" value="XM_020446068.1"/>
</dbReference>
<dbReference type="OrthoDB" id="6360013at2759"/>
<dbReference type="Pfam" id="PF13306">
    <property type="entry name" value="LRR_5"/>
    <property type="match status" value="3"/>
</dbReference>
<dbReference type="InterPro" id="IPR026906">
    <property type="entry name" value="LRR_5"/>
</dbReference>
<evidence type="ECO:0000256" key="2">
    <source>
        <dbReference type="SAM" id="Phobius"/>
    </source>
</evidence>
<dbReference type="GO" id="GO:0005615">
    <property type="term" value="C:extracellular space"/>
    <property type="evidence" value="ECO:0007669"/>
    <property type="project" value="TreeGrafter"/>
</dbReference>